<name>A0A1V6QC93_9EURO</name>
<dbReference type="GO" id="GO:0005351">
    <property type="term" value="F:carbohydrate:proton symporter activity"/>
    <property type="evidence" value="ECO:0007669"/>
    <property type="project" value="TreeGrafter"/>
</dbReference>
<feature type="transmembrane region" description="Helical" evidence="7">
    <location>
        <begin position="171"/>
        <end position="191"/>
    </location>
</feature>
<dbReference type="InterPro" id="IPR050360">
    <property type="entry name" value="MFS_Sugar_Transporters"/>
</dbReference>
<keyword evidence="3" id="KW-0813">Transport</keyword>
<evidence type="ECO:0000313" key="10">
    <source>
        <dbReference type="Proteomes" id="UP000191672"/>
    </source>
</evidence>
<proteinExistence type="inferred from homology"/>
<dbReference type="NCBIfam" id="TIGR00879">
    <property type="entry name" value="SP"/>
    <property type="match status" value="1"/>
</dbReference>
<feature type="transmembrane region" description="Helical" evidence="7">
    <location>
        <begin position="554"/>
        <end position="578"/>
    </location>
</feature>
<evidence type="ECO:0000256" key="5">
    <source>
        <dbReference type="ARBA" id="ARBA00022989"/>
    </source>
</evidence>
<dbReference type="EMBL" id="MDYN01000007">
    <property type="protein sequence ID" value="OQD86642.1"/>
    <property type="molecule type" value="Genomic_DNA"/>
</dbReference>
<comment type="similarity">
    <text evidence="2">Belongs to the major facilitator superfamily. Sugar transporter (TC 2.A.1.1) family.</text>
</comment>
<evidence type="ECO:0000256" key="4">
    <source>
        <dbReference type="ARBA" id="ARBA00022692"/>
    </source>
</evidence>
<evidence type="ECO:0000259" key="8">
    <source>
        <dbReference type="PROSITE" id="PS50850"/>
    </source>
</evidence>
<dbReference type="InterPro" id="IPR020846">
    <property type="entry name" value="MFS_dom"/>
</dbReference>
<feature type="transmembrane region" description="Helical" evidence="7">
    <location>
        <begin position="395"/>
        <end position="416"/>
    </location>
</feature>
<dbReference type="FunFam" id="1.20.1250.20:FF:000117">
    <property type="entry name" value="MFS hexose transporter"/>
    <property type="match status" value="1"/>
</dbReference>
<dbReference type="InterPro" id="IPR005828">
    <property type="entry name" value="MFS_sugar_transport-like"/>
</dbReference>
<evidence type="ECO:0000313" key="9">
    <source>
        <dbReference type="EMBL" id="OQD86642.1"/>
    </source>
</evidence>
<feature type="transmembrane region" description="Helical" evidence="7">
    <location>
        <begin position="328"/>
        <end position="349"/>
    </location>
</feature>
<dbReference type="AlphaFoldDB" id="A0A1V6QC93"/>
<comment type="subcellular location">
    <subcellularLocation>
        <location evidence="1">Membrane</location>
        <topology evidence="1">Multi-pass membrane protein</topology>
    </subcellularLocation>
</comment>
<feature type="transmembrane region" description="Helical" evidence="7">
    <location>
        <begin position="457"/>
        <end position="478"/>
    </location>
</feature>
<dbReference type="PANTHER" id="PTHR48022:SF66">
    <property type="entry name" value="MFS HEXOSE TRANSPORTER"/>
    <property type="match status" value="1"/>
</dbReference>
<reference evidence="10" key="1">
    <citation type="journal article" date="2017" name="Nat. Microbiol.">
        <title>Global analysis of biosynthetic gene clusters reveals vast potential of secondary metabolite production in Penicillium species.</title>
        <authorList>
            <person name="Nielsen J.C."/>
            <person name="Grijseels S."/>
            <person name="Prigent S."/>
            <person name="Ji B."/>
            <person name="Dainat J."/>
            <person name="Nielsen K.F."/>
            <person name="Frisvad J.C."/>
            <person name="Workman M."/>
            <person name="Nielsen J."/>
        </authorList>
    </citation>
    <scope>NUCLEOTIDE SEQUENCE [LARGE SCALE GENOMIC DNA]</scope>
    <source>
        <strain evidence="10">IBT 31811</strain>
    </source>
</reference>
<feature type="transmembrane region" description="Helical" evidence="7">
    <location>
        <begin position="197"/>
        <end position="220"/>
    </location>
</feature>
<feature type="transmembrane region" description="Helical" evidence="7">
    <location>
        <begin position="38"/>
        <end position="54"/>
    </location>
</feature>
<protein>
    <recommendedName>
        <fullName evidence="8">Major facilitator superfamily (MFS) profile domain-containing protein</fullName>
    </recommendedName>
</protein>
<feature type="transmembrane region" description="Helical" evidence="7">
    <location>
        <begin position="356"/>
        <end position="375"/>
    </location>
</feature>
<feature type="transmembrane region" description="Helical" evidence="7">
    <location>
        <begin position="109"/>
        <end position="127"/>
    </location>
</feature>
<dbReference type="SUPFAM" id="SSF103473">
    <property type="entry name" value="MFS general substrate transporter"/>
    <property type="match status" value="1"/>
</dbReference>
<keyword evidence="5 7" id="KW-1133">Transmembrane helix</keyword>
<feature type="domain" description="Major facilitator superfamily (MFS) profile" evidence="8">
    <location>
        <begin position="41"/>
        <end position="482"/>
    </location>
</feature>
<dbReference type="InterPro" id="IPR005829">
    <property type="entry name" value="Sugar_transporter_CS"/>
</dbReference>
<dbReference type="InterPro" id="IPR003663">
    <property type="entry name" value="Sugar/inositol_transpt"/>
</dbReference>
<organism evidence="9 10">
    <name type="scientific">Penicillium antarcticum</name>
    <dbReference type="NCBI Taxonomy" id="416450"/>
    <lineage>
        <taxon>Eukaryota</taxon>
        <taxon>Fungi</taxon>
        <taxon>Dikarya</taxon>
        <taxon>Ascomycota</taxon>
        <taxon>Pezizomycotina</taxon>
        <taxon>Eurotiomycetes</taxon>
        <taxon>Eurotiomycetidae</taxon>
        <taxon>Eurotiales</taxon>
        <taxon>Aspergillaceae</taxon>
        <taxon>Penicillium</taxon>
    </lineage>
</organism>
<dbReference type="PANTHER" id="PTHR48022">
    <property type="entry name" value="PLASTIDIC GLUCOSE TRANSPORTER 4"/>
    <property type="match status" value="1"/>
</dbReference>
<feature type="transmembrane region" description="Helical" evidence="7">
    <location>
        <begin position="139"/>
        <end position="159"/>
    </location>
</feature>
<keyword evidence="4 7" id="KW-0812">Transmembrane</keyword>
<accession>A0A1V6QC93</accession>
<feature type="transmembrane region" description="Helical" evidence="7">
    <location>
        <begin position="290"/>
        <end position="308"/>
    </location>
</feature>
<evidence type="ECO:0000256" key="1">
    <source>
        <dbReference type="ARBA" id="ARBA00004141"/>
    </source>
</evidence>
<dbReference type="Pfam" id="PF00083">
    <property type="entry name" value="Sugar_tr"/>
    <property type="match status" value="1"/>
</dbReference>
<feature type="transmembrane region" description="Helical" evidence="7">
    <location>
        <begin position="428"/>
        <end position="445"/>
    </location>
</feature>
<keyword evidence="10" id="KW-1185">Reference proteome</keyword>
<dbReference type="PROSITE" id="PS00216">
    <property type="entry name" value="SUGAR_TRANSPORT_1"/>
    <property type="match status" value="1"/>
</dbReference>
<evidence type="ECO:0000256" key="7">
    <source>
        <dbReference type="SAM" id="Phobius"/>
    </source>
</evidence>
<evidence type="ECO:0000256" key="3">
    <source>
        <dbReference type="ARBA" id="ARBA00022448"/>
    </source>
</evidence>
<dbReference type="GO" id="GO:0016020">
    <property type="term" value="C:membrane"/>
    <property type="evidence" value="ECO:0007669"/>
    <property type="project" value="UniProtKB-SubCell"/>
</dbReference>
<dbReference type="PROSITE" id="PS50850">
    <property type="entry name" value="MFS"/>
    <property type="match status" value="1"/>
</dbReference>
<evidence type="ECO:0000256" key="2">
    <source>
        <dbReference type="ARBA" id="ARBA00010992"/>
    </source>
</evidence>
<sequence>MPIAVGASTLKSELQAAQNEKPELERVTWWQEPGLRKLYWWAAVLCIASATTGYDGMMLNTSQNIDAWQTYFHTPVGSKLGLMNASYQIGSLVSFPFVPFIADRWGRKLPIIIGCVLMIFGGLLGAFCKNYGMYVAGRLFLGFGGSLAQMASPVLLAEICHPQHRGIVTTIYNCLWNFGALVVAWIAWGTMNIPNDWSWRSLTILQIFPALIQIAFIWWVPESPRWLVSKERYEEALDILSYYHGNGDKNNATVQFEYREIKETISMEMQYQKNSSYLDFMRTKGNRYRLAILVSLGIISQYSGNALFSNYTNLIYNSMGITEQNKKIPLDGGKTLLSLIVAVTSALFVDRFGRRPLFLISTVGMVLMFLAWTVVSSVYERTQDVKSAGYPQVVFVWLHAVVYSIAWSGLLVAYSLEILPYRLRAKGMMIMNLTVQAALVLGNYTNPIAWENLPHHWNLSLIYTVWIFVELLFVYFFYIETRGPTLEELARIFDGDDAVVAHVDLHQVEKEIQVTEKETTSYVELPSIYTTLTSVLLLFTSLISSRTITKPTSTHYTCILVMHFHILPILLGVSYVLAAPLNVSGHKNLPNGLITPSPSELETIEENAHGTLPNGPTPLSISEGGIVSLQMIAMNAMFEVSFFDALIENITAEVPGYRFASDDDKQFILSGLEVILAQEELQVLDSNNHLAHFGIEPMLPCQYSIPVNNFDAAIEIAVKFTDVALGVLQDVVERYALGSDFTLARQISSLIGEKGEQQGWFRIMQGKVPSELPYPTTGDVHFAFSAVQNFAIPGSCPNVHTFPFEPFEPLHVIRIPGARTGNVLVSFVDHQNISDSSLWMTYINQQNLPVVEPLQVVTRTGNEVVAEALFPYEAHEMNGLTIAAVTTTDGPFVNSYEVTKVTLAAPGLFVIN</sequence>
<keyword evidence="6 7" id="KW-0472">Membrane</keyword>
<dbReference type="Proteomes" id="UP000191672">
    <property type="component" value="Unassembled WGS sequence"/>
</dbReference>
<gene>
    <name evidence="9" type="ORF">PENANT_c007G02042</name>
</gene>
<evidence type="ECO:0000256" key="6">
    <source>
        <dbReference type="ARBA" id="ARBA00023136"/>
    </source>
</evidence>
<comment type="caution">
    <text evidence="9">The sequence shown here is derived from an EMBL/GenBank/DDBJ whole genome shotgun (WGS) entry which is preliminary data.</text>
</comment>
<dbReference type="Gene3D" id="1.20.1250.20">
    <property type="entry name" value="MFS general substrate transporter like domains"/>
    <property type="match status" value="1"/>
</dbReference>
<dbReference type="InterPro" id="IPR036259">
    <property type="entry name" value="MFS_trans_sf"/>
</dbReference>
<feature type="transmembrane region" description="Helical" evidence="7">
    <location>
        <begin position="85"/>
        <end position="102"/>
    </location>
</feature>